<protein>
    <recommendedName>
        <fullName evidence="11">SAM domain-containing protein</fullName>
    </recommendedName>
</protein>
<comment type="caution">
    <text evidence="9">The sequence shown here is derived from an EMBL/GenBank/DDBJ whole genome shotgun (WGS) entry which is preliminary data.</text>
</comment>
<dbReference type="PROSITE" id="PS50119">
    <property type="entry name" value="ZF_BBOX"/>
    <property type="match status" value="1"/>
</dbReference>
<evidence type="ECO:0000256" key="5">
    <source>
        <dbReference type="SAM" id="MobiDB-lite"/>
    </source>
</evidence>
<organism evidence="9 10">
    <name type="scientific">Heterodera trifolii</name>
    <dbReference type="NCBI Taxonomy" id="157864"/>
    <lineage>
        <taxon>Eukaryota</taxon>
        <taxon>Metazoa</taxon>
        <taxon>Ecdysozoa</taxon>
        <taxon>Nematoda</taxon>
        <taxon>Chromadorea</taxon>
        <taxon>Rhabditida</taxon>
        <taxon>Tylenchina</taxon>
        <taxon>Tylenchomorpha</taxon>
        <taxon>Tylenchoidea</taxon>
        <taxon>Heteroderidae</taxon>
        <taxon>Heteroderinae</taxon>
        <taxon>Heterodera</taxon>
    </lineage>
</organism>
<evidence type="ECO:0000313" key="10">
    <source>
        <dbReference type="Proteomes" id="UP001620626"/>
    </source>
</evidence>
<dbReference type="SMART" id="SM00454">
    <property type="entry name" value="SAM"/>
    <property type="match status" value="1"/>
</dbReference>
<feature type="domain" description="B box-type" evidence="8">
    <location>
        <begin position="162"/>
        <end position="206"/>
    </location>
</feature>
<evidence type="ECO:0000313" key="9">
    <source>
        <dbReference type="EMBL" id="KAL3076645.1"/>
    </source>
</evidence>
<keyword evidence="1" id="KW-0479">Metal-binding</keyword>
<evidence type="ECO:0000256" key="2">
    <source>
        <dbReference type="ARBA" id="ARBA00022771"/>
    </source>
</evidence>
<dbReference type="InterPro" id="IPR000315">
    <property type="entry name" value="Znf_B-box"/>
</dbReference>
<dbReference type="GO" id="GO:0008270">
    <property type="term" value="F:zinc ion binding"/>
    <property type="evidence" value="ECO:0007669"/>
    <property type="project" value="UniProtKB-KW"/>
</dbReference>
<accession>A0ABD2IGI3</accession>
<evidence type="ECO:0000259" key="8">
    <source>
        <dbReference type="PROSITE" id="PS50119"/>
    </source>
</evidence>
<reference evidence="9 10" key="1">
    <citation type="submission" date="2024-10" db="EMBL/GenBank/DDBJ databases">
        <authorList>
            <person name="Kim D."/>
        </authorList>
    </citation>
    <scope>NUCLEOTIDE SEQUENCE [LARGE SCALE GENOMIC DNA]</scope>
    <source>
        <strain evidence="9">BH-2024</strain>
    </source>
</reference>
<gene>
    <name evidence="9" type="ORF">niasHT_039099</name>
</gene>
<dbReference type="PANTHER" id="PTHR12247">
    <property type="entry name" value="POLYCOMB GROUP PROTEIN"/>
    <property type="match status" value="1"/>
</dbReference>
<dbReference type="PROSITE" id="PS50089">
    <property type="entry name" value="ZF_RING_2"/>
    <property type="match status" value="1"/>
</dbReference>
<dbReference type="AlphaFoldDB" id="A0ABD2IGI3"/>
<dbReference type="InterPro" id="IPR001660">
    <property type="entry name" value="SAM"/>
</dbReference>
<dbReference type="InterPro" id="IPR001841">
    <property type="entry name" value="Znf_RING"/>
</dbReference>
<keyword evidence="2 4" id="KW-0863">Zinc-finger</keyword>
<dbReference type="Pfam" id="PF00643">
    <property type="entry name" value="zf-B_box"/>
    <property type="match status" value="1"/>
</dbReference>
<dbReference type="Gene3D" id="3.30.40.10">
    <property type="entry name" value="Zinc/RING finger domain, C3HC4 (zinc finger)"/>
    <property type="match status" value="1"/>
</dbReference>
<dbReference type="InterPro" id="IPR050548">
    <property type="entry name" value="PcG_chromatin_remod_factors"/>
</dbReference>
<keyword evidence="10" id="KW-1185">Reference proteome</keyword>
<dbReference type="PROSITE" id="PS00518">
    <property type="entry name" value="ZF_RING_1"/>
    <property type="match status" value="1"/>
</dbReference>
<evidence type="ECO:0000259" key="6">
    <source>
        <dbReference type="PROSITE" id="PS50089"/>
    </source>
</evidence>
<proteinExistence type="predicted"/>
<evidence type="ECO:0000259" key="7">
    <source>
        <dbReference type="PROSITE" id="PS50105"/>
    </source>
</evidence>
<dbReference type="SUPFAM" id="SSF57845">
    <property type="entry name" value="B-box zinc-binding domain"/>
    <property type="match status" value="1"/>
</dbReference>
<feature type="domain" description="SAM" evidence="7">
    <location>
        <begin position="303"/>
        <end position="367"/>
    </location>
</feature>
<feature type="region of interest" description="Disordered" evidence="5">
    <location>
        <begin position="1"/>
        <end position="33"/>
    </location>
</feature>
<dbReference type="SUPFAM" id="SSF47769">
    <property type="entry name" value="SAM/Pointed domain"/>
    <property type="match status" value="1"/>
</dbReference>
<name>A0ABD2IGI3_9BILA</name>
<dbReference type="Pfam" id="PF00536">
    <property type="entry name" value="SAM_1"/>
    <property type="match status" value="1"/>
</dbReference>
<dbReference type="EMBL" id="JBICBT010001247">
    <property type="protein sequence ID" value="KAL3076645.1"/>
    <property type="molecule type" value="Genomic_DNA"/>
</dbReference>
<sequence>MPNIQQQKKHEMVDSNDESNEDGSIIKAEPLPLTDQSATSLMTHNSSNAEEGGHITIISSNGGAQICGGDGTVPMPLTSRWSPCSASSAGNPLLWYETDKCPYCNQKCRKPRRLLDCLHFVCEECVPEQCLLLDNLDPDEIRCPNCSQVEMSSISDQSTESSRVEICSKHKEKLTLFCLSCARLLCVNCEQQLSLPTAQVNTVTNVVAIPQLSASKSNSGGLRMKFKRTYSASSVDSALPTKRANEGIQVQTHALANLSRQSSLTDSTTALSASKSTAVSMPNEFSATKMHIEELVARGVNTWTVEEVSSWVNFVAGSDTYGDRFVEEEVDGSSLLCLQYEELKTDLKLKLGPSKKIWSNLEALKEKR</sequence>
<dbReference type="InterPro" id="IPR013083">
    <property type="entry name" value="Znf_RING/FYVE/PHD"/>
</dbReference>
<dbReference type="Gene3D" id="1.10.150.50">
    <property type="entry name" value="Transcription Factor, Ets-1"/>
    <property type="match status" value="1"/>
</dbReference>
<dbReference type="PROSITE" id="PS50105">
    <property type="entry name" value="SAM_DOMAIN"/>
    <property type="match status" value="1"/>
</dbReference>
<evidence type="ECO:0008006" key="11">
    <source>
        <dbReference type="Google" id="ProtNLM"/>
    </source>
</evidence>
<keyword evidence="3" id="KW-0862">Zinc</keyword>
<evidence type="ECO:0000256" key="3">
    <source>
        <dbReference type="ARBA" id="ARBA00022833"/>
    </source>
</evidence>
<dbReference type="InterPro" id="IPR013761">
    <property type="entry name" value="SAM/pointed_sf"/>
</dbReference>
<dbReference type="InterPro" id="IPR017907">
    <property type="entry name" value="Znf_RING_CS"/>
</dbReference>
<evidence type="ECO:0000256" key="1">
    <source>
        <dbReference type="ARBA" id="ARBA00022723"/>
    </source>
</evidence>
<dbReference type="PANTHER" id="PTHR12247:SF138">
    <property type="entry name" value="POLYHOMEOTIC DISTAL, ISOFORM A-RELATED"/>
    <property type="match status" value="1"/>
</dbReference>
<dbReference type="Proteomes" id="UP001620626">
    <property type="component" value="Unassembled WGS sequence"/>
</dbReference>
<dbReference type="Gene3D" id="3.30.160.60">
    <property type="entry name" value="Classic Zinc Finger"/>
    <property type="match status" value="1"/>
</dbReference>
<evidence type="ECO:0000256" key="4">
    <source>
        <dbReference type="PROSITE-ProRule" id="PRU00024"/>
    </source>
</evidence>
<feature type="domain" description="RING-type" evidence="6">
    <location>
        <begin position="101"/>
        <end position="147"/>
    </location>
</feature>